<evidence type="ECO:0000256" key="1">
    <source>
        <dbReference type="SAM" id="MobiDB-lite"/>
    </source>
</evidence>
<accession>A0A7W9DJ96</accession>
<dbReference type="InterPro" id="IPR043502">
    <property type="entry name" value="DNA/RNA_pol_sf"/>
</dbReference>
<protein>
    <recommendedName>
        <fullName evidence="2">Reverse transcriptase domain-containing protein</fullName>
    </recommendedName>
</protein>
<reference evidence="3 4" key="1">
    <citation type="submission" date="2020-08" db="EMBL/GenBank/DDBJ databases">
        <title>Genomic Encyclopedia of Type Strains, Phase IV (KMG-V): Genome sequencing to study the core and pangenomes of soil and plant-associated prokaryotes.</title>
        <authorList>
            <person name="Whitman W."/>
        </authorList>
    </citation>
    <scope>NUCLEOTIDE SEQUENCE [LARGE SCALE GENOMIC DNA]</scope>
    <source>
        <strain evidence="3 4">MP7CTX6</strain>
    </source>
</reference>
<evidence type="ECO:0000259" key="2">
    <source>
        <dbReference type="PROSITE" id="PS50878"/>
    </source>
</evidence>
<proteinExistence type="predicted"/>
<dbReference type="InterPro" id="IPR000477">
    <property type="entry name" value="RT_dom"/>
</dbReference>
<comment type="caution">
    <text evidence="3">The sequence shown here is derived from an EMBL/GenBank/DDBJ whole genome shotgun (WGS) entry which is preliminary data.</text>
</comment>
<dbReference type="SUPFAM" id="SSF56672">
    <property type="entry name" value="DNA/RNA polymerases"/>
    <property type="match status" value="1"/>
</dbReference>
<feature type="region of interest" description="Disordered" evidence="1">
    <location>
        <begin position="71"/>
        <end position="99"/>
    </location>
</feature>
<dbReference type="EMBL" id="JACHCF010000004">
    <property type="protein sequence ID" value="MBB5620962.1"/>
    <property type="molecule type" value="Genomic_DNA"/>
</dbReference>
<dbReference type="Pfam" id="PF00078">
    <property type="entry name" value="RVT_1"/>
    <property type="match status" value="1"/>
</dbReference>
<evidence type="ECO:0000313" key="3">
    <source>
        <dbReference type="EMBL" id="MBB5620962.1"/>
    </source>
</evidence>
<feature type="domain" description="Reverse transcriptase" evidence="2">
    <location>
        <begin position="1"/>
        <end position="404"/>
    </location>
</feature>
<name>A0A7W9DJ96_9SPHI</name>
<organism evidence="3 4">
    <name type="scientific">Pedobacter cryoconitis</name>
    <dbReference type="NCBI Taxonomy" id="188932"/>
    <lineage>
        <taxon>Bacteria</taxon>
        <taxon>Pseudomonadati</taxon>
        <taxon>Bacteroidota</taxon>
        <taxon>Sphingobacteriia</taxon>
        <taxon>Sphingobacteriales</taxon>
        <taxon>Sphingobacteriaceae</taxon>
        <taxon>Pedobacter</taxon>
    </lineage>
</organism>
<dbReference type="RefSeq" id="WP_183866961.1">
    <property type="nucleotide sequence ID" value="NZ_JACHCF010000004.1"/>
</dbReference>
<sequence length="542" mass="63561">MKNPLHQVLQDFLNTPEQQKKWLKSRGYLHITPKINVNARKTEMVSKVQNNDWVKRHAFFPLIHSVIKERKFKKHPDDPTKRGHSHVVKGKHKPSAKQRPLHYSTHIDSMIFGYYASYLLQLYELELEKHEGLKECITAYRKIGLDDDEETGKSTINFANEAFDEIGRRALNGCVVLMFDIESFFSRLNHEKLKNAWSKLLGDETRMPDDHFNVFKAATKFNYILRDDLRIGKRLNGRRQGFDERKLAKIRKFKGLEAFYESLEDFRRAIKSKEITVYKKQFVKDGVQVGIPQGLPISAVLANLYLLDFDLEVLNVVVKQMNGFYRRYSDDILIVCKADQANWISDFIETEIEKSRVSISTTKTETYEFSKIAVSHKKTKIVSTQILKSKRLVGKPLSYLGFEFYGEKILIKSANLAKFYRRIIYTVKRRAQRAIKIAAINSSTPVIYKAKLFKLYKRLDLDDVKEEPFVIKRLKRNPNGEFSFKKIEIKPKEEKPKKANYISYVRRSSRLMAQEEINQQVRKRRHIFNQALTKHLKKGLDN</sequence>
<dbReference type="PROSITE" id="PS50878">
    <property type="entry name" value="RT_POL"/>
    <property type="match status" value="1"/>
</dbReference>
<gene>
    <name evidence="3" type="ORF">HDE69_002015</name>
</gene>
<evidence type="ECO:0000313" key="4">
    <source>
        <dbReference type="Proteomes" id="UP000537718"/>
    </source>
</evidence>
<dbReference type="Proteomes" id="UP000537718">
    <property type="component" value="Unassembled WGS sequence"/>
</dbReference>
<feature type="compositionally biased region" description="Basic residues" evidence="1">
    <location>
        <begin position="82"/>
        <end position="99"/>
    </location>
</feature>
<dbReference type="AlphaFoldDB" id="A0A7W9DJ96"/>